<evidence type="ECO:0000256" key="1">
    <source>
        <dbReference type="ARBA" id="ARBA00006484"/>
    </source>
</evidence>
<dbReference type="CDD" id="cd05233">
    <property type="entry name" value="SDR_c"/>
    <property type="match status" value="1"/>
</dbReference>
<protein>
    <submittedName>
        <fullName evidence="4">SDR family oxidoreductase</fullName>
        <ecNumber evidence="4">1.-.-.-</ecNumber>
    </submittedName>
</protein>
<comment type="similarity">
    <text evidence="1 3">Belongs to the short-chain dehydrogenases/reductases (SDR) family.</text>
</comment>
<dbReference type="InterPro" id="IPR020904">
    <property type="entry name" value="Sc_DH/Rdtase_CS"/>
</dbReference>
<dbReference type="InterPro" id="IPR036291">
    <property type="entry name" value="NAD(P)-bd_dom_sf"/>
</dbReference>
<keyword evidence="5" id="KW-1185">Reference proteome</keyword>
<dbReference type="PANTHER" id="PTHR42901">
    <property type="entry name" value="ALCOHOL DEHYDROGENASE"/>
    <property type="match status" value="1"/>
</dbReference>
<evidence type="ECO:0000256" key="2">
    <source>
        <dbReference type="ARBA" id="ARBA00023002"/>
    </source>
</evidence>
<reference evidence="5" key="1">
    <citation type="journal article" date="2019" name="Int. J. Syst. Evol. Microbiol.">
        <title>The Global Catalogue of Microorganisms (GCM) 10K type strain sequencing project: providing services to taxonomists for standard genome sequencing and annotation.</title>
        <authorList>
            <consortium name="The Broad Institute Genomics Platform"/>
            <consortium name="The Broad Institute Genome Sequencing Center for Infectious Disease"/>
            <person name="Wu L."/>
            <person name="Ma J."/>
        </authorList>
    </citation>
    <scope>NUCLEOTIDE SEQUENCE [LARGE SCALE GENOMIC DNA]</scope>
    <source>
        <strain evidence="5">CCUG 58938</strain>
    </source>
</reference>
<proteinExistence type="inferred from homology"/>
<dbReference type="EC" id="1.-.-.-" evidence="4"/>
<dbReference type="PANTHER" id="PTHR42901:SF1">
    <property type="entry name" value="ALCOHOL DEHYDROGENASE"/>
    <property type="match status" value="1"/>
</dbReference>
<keyword evidence="2 4" id="KW-0560">Oxidoreductase</keyword>
<name>A0ABW3JWN4_9BACT</name>
<comment type="caution">
    <text evidence="4">The sequence shown here is derived from an EMBL/GenBank/DDBJ whole genome shotgun (WGS) entry which is preliminary data.</text>
</comment>
<sequence length="234" mass="25818">MNKLIVVTGGTKGIGRAIVEKFAAQGFDVVACARNEDDLQQLKTVLEQRHAVKVYVQSADMAVKDDVKKFIDFVLHLNRPIDVLVNNAGYFIPGEIATEAEGTLESMINANLYSAYYTTRGLVHGMRERKSGYIFNMCSIASIKAYPNGGSYAISKFALLGFSKCLREELKNFNIRVTAIMPGATLTASWEGVNIPEERFMSVEDIADTVYSAYSLSGRSVVEEIIIRPQLGDI</sequence>
<evidence type="ECO:0000313" key="5">
    <source>
        <dbReference type="Proteomes" id="UP001597112"/>
    </source>
</evidence>
<dbReference type="RefSeq" id="WP_377575007.1">
    <property type="nucleotide sequence ID" value="NZ_JBHTKA010000001.1"/>
</dbReference>
<organism evidence="4 5">
    <name type="scientific">Ohtaekwangia kribbensis</name>
    <dbReference type="NCBI Taxonomy" id="688913"/>
    <lineage>
        <taxon>Bacteria</taxon>
        <taxon>Pseudomonadati</taxon>
        <taxon>Bacteroidota</taxon>
        <taxon>Cytophagia</taxon>
        <taxon>Cytophagales</taxon>
        <taxon>Fulvivirgaceae</taxon>
        <taxon>Ohtaekwangia</taxon>
    </lineage>
</organism>
<dbReference type="GO" id="GO:0016491">
    <property type="term" value="F:oxidoreductase activity"/>
    <property type="evidence" value="ECO:0007669"/>
    <property type="project" value="UniProtKB-KW"/>
</dbReference>
<dbReference type="Pfam" id="PF00106">
    <property type="entry name" value="adh_short"/>
    <property type="match status" value="1"/>
</dbReference>
<evidence type="ECO:0000256" key="3">
    <source>
        <dbReference type="RuleBase" id="RU000363"/>
    </source>
</evidence>
<dbReference type="PRINTS" id="PR00081">
    <property type="entry name" value="GDHRDH"/>
</dbReference>
<dbReference type="PRINTS" id="PR00080">
    <property type="entry name" value="SDRFAMILY"/>
</dbReference>
<dbReference type="Proteomes" id="UP001597112">
    <property type="component" value="Unassembled WGS sequence"/>
</dbReference>
<dbReference type="PROSITE" id="PS00061">
    <property type="entry name" value="ADH_SHORT"/>
    <property type="match status" value="1"/>
</dbReference>
<evidence type="ECO:0000313" key="4">
    <source>
        <dbReference type="EMBL" id="MFD0998387.1"/>
    </source>
</evidence>
<dbReference type="Gene3D" id="3.40.50.720">
    <property type="entry name" value="NAD(P)-binding Rossmann-like Domain"/>
    <property type="match status" value="1"/>
</dbReference>
<dbReference type="InterPro" id="IPR002347">
    <property type="entry name" value="SDR_fam"/>
</dbReference>
<accession>A0ABW3JWN4</accession>
<gene>
    <name evidence="4" type="ORF">ACFQ21_03675</name>
</gene>
<dbReference type="EMBL" id="JBHTKA010000001">
    <property type="protein sequence ID" value="MFD0998387.1"/>
    <property type="molecule type" value="Genomic_DNA"/>
</dbReference>
<dbReference type="SUPFAM" id="SSF51735">
    <property type="entry name" value="NAD(P)-binding Rossmann-fold domains"/>
    <property type="match status" value="1"/>
</dbReference>